<keyword evidence="9" id="KW-0547">Nucleotide-binding</keyword>
<dbReference type="SMART" id="SM00388">
    <property type="entry name" value="HisKA"/>
    <property type="match status" value="1"/>
</dbReference>
<dbReference type="SUPFAM" id="SSF55874">
    <property type="entry name" value="ATPase domain of HSP90 chaperone/DNA topoisomerase II/histidine kinase"/>
    <property type="match status" value="1"/>
</dbReference>
<keyword evidence="4" id="KW-1003">Cell membrane</keyword>
<dbReference type="InterPro" id="IPR036890">
    <property type="entry name" value="HATPase_C_sf"/>
</dbReference>
<dbReference type="PROSITE" id="PS50885">
    <property type="entry name" value="HAMP"/>
    <property type="match status" value="1"/>
</dbReference>
<evidence type="ECO:0000256" key="9">
    <source>
        <dbReference type="ARBA" id="ARBA00022741"/>
    </source>
</evidence>
<evidence type="ECO:0000256" key="1">
    <source>
        <dbReference type="ARBA" id="ARBA00000085"/>
    </source>
</evidence>
<feature type="transmembrane region" description="Helical" evidence="15">
    <location>
        <begin position="12"/>
        <end position="34"/>
    </location>
</feature>
<evidence type="ECO:0000256" key="12">
    <source>
        <dbReference type="ARBA" id="ARBA00022989"/>
    </source>
</evidence>
<gene>
    <name evidence="18" type="ORF">HWQ56_18895</name>
</gene>
<dbReference type="InterPro" id="IPR003660">
    <property type="entry name" value="HAMP_dom"/>
</dbReference>
<dbReference type="GO" id="GO:0000155">
    <property type="term" value="F:phosphorelay sensor kinase activity"/>
    <property type="evidence" value="ECO:0007669"/>
    <property type="project" value="InterPro"/>
</dbReference>
<dbReference type="SMART" id="SM00387">
    <property type="entry name" value="HATPase_c"/>
    <property type="match status" value="1"/>
</dbReference>
<dbReference type="InterPro" id="IPR005467">
    <property type="entry name" value="His_kinase_dom"/>
</dbReference>
<sequence>MILRHFGTIRGQILAIVAGSSVLTFLLFLLLLFIPGGPPSPPWPWQTTYRVAGVVQMLRATPVDQRARLLDSTQGLGLGIKLVPAATAVPCAGSSLNARDLQTALQAELGQGQPVSAHACGADERPAIQVLVPMGDSTLEVRTARIEHEPPRLSFPFFGALLFLCVGVTALSAWAAWRVVRPLRRLSDQAEAFGRDIVVAPIQEEGPLEIRRAAHAFNLMQERITASIEGRTRMLAAVSHDLRTPLTRMRLQLETDRKEISREKLIRDISLLQTMVSSALAYLSSSSQTEKKEWLDLGALLSTLCDDYEDAGAHIAYEGPLHLPFLCRPEAIQRVMCNLIDNALGFAAHVTVNATVEDGVITVEVADDGPGIAPERLKDVIEPFFRLDPSRSDRPGSVGLGLSIVNDIVQAHNGTLTLSNRVPHGLIARLVFC</sequence>
<evidence type="ECO:0000256" key="15">
    <source>
        <dbReference type="SAM" id="Phobius"/>
    </source>
</evidence>
<dbReference type="InterPro" id="IPR003594">
    <property type="entry name" value="HATPase_dom"/>
</dbReference>
<keyword evidence="12 15" id="KW-1133">Transmembrane helix</keyword>
<evidence type="ECO:0000259" key="16">
    <source>
        <dbReference type="PROSITE" id="PS50109"/>
    </source>
</evidence>
<evidence type="ECO:0000256" key="11">
    <source>
        <dbReference type="ARBA" id="ARBA00022840"/>
    </source>
</evidence>
<keyword evidence="14 15" id="KW-0472">Membrane</keyword>
<dbReference type="GO" id="GO:0005524">
    <property type="term" value="F:ATP binding"/>
    <property type="evidence" value="ECO:0007669"/>
    <property type="project" value="UniProtKB-KW"/>
</dbReference>
<dbReference type="EC" id="2.7.13.3" evidence="3"/>
<dbReference type="PANTHER" id="PTHR44936:SF5">
    <property type="entry name" value="SENSOR HISTIDINE KINASE ENVZ"/>
    <property type="match status" value="1"/>
</dbReference>
<accession>A0A7D5D902</accession>
<keyword evidence="8 15" id="KW-0812">Transmembrane</keyword>
<dbReference type="Proteomes" id="UP000509568">
    <property type="component" value="Chromosome"/>
</dbReference>
<feature type="domain" description="Histidine kinase" evidence="16">
    <location>
        <begin position="237"/>
        <end position="433"/>
    </location>
</feature>
<dbReference type="Pfam" id="PF00672">
    <property type="entry name" value="HAMP"/>
    <property type="match status" value="1"/>
</dbReference>
<dbReference type="InterPro" id="IPR050980">
    <property type="entry name" value="2C_sensor_his_kinase"/>
</dbReference>
<dbReference type="CDD" id="cd06225">
    <property type="entry name" value="HAMP"/>
    <property type="match status" value="1"/>
</dbReference>
<keyword evidence="5" id="KW-0997">Cell inner membrane</keyword>
<evidence type="ECO:0000259" key="17">
    <source>
        <dbReference type="PROSITE" id="PS50885"/>
    </source>
</evidence>
<evidence type="ECO:0000256" key="7">
    <source>
        <dbReference type="ARBA" id="ARBA00022679"/>
    </source>
</evidence>
<comment type="subcellular location">
    <subcellularLocation>
        <location evidence="2">Cell inner membrane</location>
        <topology evidence="2">Multi-pass membrane protein</topology>
    </subcellularLocation>
</comment>
<evidence type="ECO:0000256" key="13">
    <source>
        <dbReference type="ARBA" id="ARBA00023012"/>
    </source>
</evidence>
<evidence type="ECO:0000256" key="10">
    <source>
        <dbReference type="ARBA" id="ARBA00022777"/>
    </source>
</evidence>
<reference evidence="18 19" key="1">
    <citation type="submission" date="2020-06" db="EMBL/GenBank/DDBJ databases">
        <title>Pseudomonas eucalypticola sp. nov., an endophyte of Eucalyptus dunnii leaves with biocontrol ability of eucalyptus leaf blight.</title>
        <authorList>
            <person name="Liu Y."/>
            <person name="Song Z."/>
            <person name="Zeng H."/>
            <person name="Lu M."/>
            <person name="Wang X."/>
            <person name="Lian X."/>
            <person name="Zhang Q."/>
        </authorList>
    </citation>
    <scope>NUCLEOTIDE SEQUENCE [LARGE SCALE GENOMIC DNA]</scope>
    <source>
        <strain evidence="18 19">NP-1</strain>
    </source>
</reference>
<dbReference type="KEGG" id="pez:HWQ56_18895"/>
<dbReference type="CDD" id="cd00082">
    <property type="entry name" value="HisKA"/>
    <property type="match status" value="1"/>
</dbReference>
<evidence type="ECO:0000256" key="4">
    <source>
        <dbReference type="ARBA" id="ARBA00022475"/>
    </source>
</evidence>
<dbReference type="SMART" id="SM00304">
    <property type="entry name" value="HAMP"/>
    <property type="match status" value="1"/>
</dbReference>
<keyword evidence="7" id="KW-0808">Transferase</keyword>
<feature type="domain" description="HAMP" evidence="17">
    <location>
        <begin position="177"/>
        <end position="229"/>
    </location>
</feature>
<evidence type="ECO:0000256" key="6">
    <source>
        <dbReference type="ARBA" id="ARBA00022553"/>
    </source>
</evidence>
<keyword evidence="19" id="KW-1185">Reference proteome</keyword>
<dbReference type="InterPro" id="IPR003661">
    <property type="entry name" value="HisK_dim/P_dom"/>
</dbReference>
<name>A0A7D5D902_9PSED</name>
<dbReference type="AlphaFoldDB" id="A0A7D5D902"/>
<organism evidence="18 19">
    <name type="scientific">Pseudomonas eucalypticola</name>
    <dbReference type="NCBI Taxonomy" id="2599595"/>
    <lineage>
        <taxon>Bacteria</taxon>
        <taxon>Pseudomonadati</taxon>
        <taxon>Pseudomonadota</taxon>
        <taxon>Gammaproteobacteria</taxon>
        <taxon>Pseudomonadales</taxon>
        <taxon>Pseudomonadaceae</taxon>
        <taxon>Pseudomonas</taxon>
    </lineage>
</organism>
<dbReference type="EMBL" id="CP056030">
    <property type="protein sequence ID" value="QKZ05752.1"/>
    <property type="molecule type" value="Genomic_DNA"/>
</dbReference>
<evidence type="ECO:0000256" key="5">
    <source>
        <dbReference type="ARBA" id="ARBA00022519"/>
    </source>
</evidence>
<dbReference type="PROSITE" id="PS50109">
    <property type="entry name" value="HIS_KIN"/>
    <property type="match status" value="1"/>
</dbReference>
<protein>
    <recommendedName>
        <fullName evidence="3">histidine kinase</fullName>
        <ecNumber evidence="3">2.7.13.3</ecNumber>
    </recommendedName>
</protein>
<keyword evidence="13" id="KW-0902">Two-component regulatory system</keyword>
<dbReference type="Gene3D" id="1.10.287.130">
    <property type="match status" value="1"/>
</dbReference>
<evidence type="ECO:0000256" key="3">
    <source>
        <dbReference type="ARBA" id="ARBA00012438"/>
    </source>
</evidence>
<dbReference type="SUPFAM" id="SSF47384">
    <property type="entry name" value="Homodimeric domain of signal transducing histidine kinase"/>
    <property type="match status" value="1"/>
</dbReference>
<dbReference type="GO" id="GO:0005886">
    <property type="term" value="C:plasma membrane"/>
    <property type="evidence" value="ECO:0007669"/>
    <property type="project" value="UniProtKB-SubCell"/>
</dbReference>
<evidence type="ECO:0000256" key="2">
    <source>
        <dbReference type="ARBA" id="ARBA00004429"/>
    </source>
</evidence>
<feature type="transmembrane region" description="Helical" evidence="15">
    <location>
        <begin position="157"/>
        <end position="177"/>
    </location>
</feature>
<proteinExistence type="predicted"/>
<evidence type="ECO:0000313" key="19">
    <source>
        <dbReference type="Proteomes" id="UP000509568"/>
    </source>
</evidence>
<evidence type="ECO:0000313" key="18">
    <source>
        <dbReference type="EMBL" id="QKZ05752.1"/>
    </source>
</evidence>
<keyword evidence="11" id="KW-0067">ATP-binding</keyword>
<keyword evidence="10 18" id="KW-0418">Kinase</keyword>
<dbReference type="Gene3D" id="3.30.565.10">
    <property type="entry name" value="Histidine kinase-like ATPase, C-terminal domain"/>
    <property type="match status" value="1"/>
</dbReference>
<comment type="catalytic activity">
    <reaction evidence="1">
        <text>ATP + protein L-histidine = ADP + protein N-phospho-L-histidine.</text>
        <dbReference type="EC" id="2.7.13.3"/>
    </reaction>
</comment>
<dbReference type="CDD" id="cd00075">
    <property type="entry name" value="HATPase"/>
    <property type="match status" value="1"/>
</dbReference>
<dbReference type="PRINTS" id="PR00344">
    <property type="entry name" value="BCTRLSENSOR"/>
</dbReference>
<dbReference type="PANTHER" id="PTHR44936">
    <property type="entry name" value="SENSOR PROTEIN CREC"/>
    <property type="match status" value="1"/>
</dbReference>
<dbReference type="Pfam" id="PF00512">
    <property type="entry name" value="HisKA"/>
    <property type="match status" value="1"/>
</dbReference>
<dbReference type="InterPro" id="IPR004358">
    <property type="entry name" value="Sig_transdc_His_kin-like_C"/>
</dbReference>
<dbReference type="RefSeq" id="WP_158155416.1">
    <property type="nucleotide sequence ID" value="NZ_CP056030.1"/>
</dbReference>
<dbReference type="InterPro" id="IPR036097">
    <property type="entry name" value="HisK_dim/P_sf"/>
</dbReference>
<evidence type="ECO:0000256" key="14">
    <source>
        <dbReference type="ARBA" id="ARBA00023136"/>
    </source>
</evidence>
<dbReference type="Pfam" id="PF02518">
    <property type="entry name" value="HATPase_c"/>
    <property type="match status" value="1"/>
</dbReference>
<evidence type="ECO:0000256" key="8">
    <source>
        <dbReference type="ARBA" id="ARBA00022692"/>
    </source>
</evidence>
<keyword evidence="6" id="KW-0597">Phosphoprotein</keyword>